<keyword evidence="1 4" id="KW-0479">Metal-binding</keyword>
<evidence type="ECO:0000313" key="10">
    <source>
        <dbReference type="Proteomes" id="UP000028582"/>
    </source>
</evidence>
<dbReference type="GO" id="GO:0008270">
    <property type="term" value="F:zinc ion binding"/>
    <property type="evidence" value="ECO:0007669"/>
    <property type="project" value="UniProtKB-KW"/>
</dbReference>
<feature type="compositionally biased region" description="Polar residues" evidence="6">
    <location>
        <begin position="1004"/>
        <end position="1029"/>
    </location>
</feature>
<feature type="compositionally biased region" description="Acidic residues" evidence="6">
    <location>
        <begin position="1527"/>
        <end position="1542"/>
    </location>
</feature>
<feature type="compositionally biased region" description="Polar residues" evidence="6">
    <location>
        <begin position="970"/>
        <end position="996"/>
    </location>
</feature>
<feature type="region of interest" description="Disordered" evidence="6">
    <location>
        <begin position="727"/>
        <end position="751"/>
    </location>
</feature>
<sequence length="1696" mass="187497">MDWEANLAAIIKCTDASLAQQFREFEDVTAEFTAVDEAPAAHDPGDNVAANYLRESMAAEYRRRKQQEKPQTREQKPLYSRVSGAFSTTSAPASTFSEHFHRQQERKRGNSRVRDNQRMHRRASDYEPAEDEGQMQDHEVNEQRYNTSRQQMYSSPTYDVAQMMEQVRLSLKLEVDARAAIAERQLSALLQLCKATSEELDRLRVEVCANDRQLHTLDQVQSKIRQELTTQKDIGFHLQSMCGKDESWRMQTENQMLELRQMVAALREQGNSTQAVAQEKLSRSELLVQFNAAMEPIKAQLQANLQHQAQQIAEITRTTSSSGLLLDGITQKVNRGITEELNELRSDLNALKHHVAKIDIFQDNGRSENRSSQPSKEEIEAKAKEEQQQQEKKMAEVREELQKEMMTLVKDYVETQIVPIQQSFDENKHRFVAKNEIESLRGILDEACKNRCATTVMQLERQIRAAQDQLRGEYNAAIRDTSDRLEKKMQQSENTMTTTLDGQVKSWQNKQLELVKTIENEQKERKQALDELHESLRKSRHQLEDQLHTMVQEGRAKLSQLESDVEKRLKDVDKQIESAIVDVQKENQASLASMVSSMQMQGSNNTVELEQKLKRLEETILSTNQSVAALSKSIASSASHSDSNTKDVSLALEKQTGVYVSTMENLLQKMQLQLQVQAQPQVQMMAPSPYHGYWPPSPYAANQTPPPPILHLPPTVNPSGAARAIPQSHLTPTTPATKSTPSETLVPSSHIDNSVREELIEVPANNDRSVDRVCTALPVTASELSNAISVPPTETLNLSSATPTVPFSLTTSSNENETIKRENTLATTAKGALAEAELAKARVEGRRKQEQELKQQRQPPVSVPPVNVLRSGIGVSTSDKEANNMRLSIPASLTAHTPALTRSASSSVLSGKNAVPHPVVSSIGNKAMAPASMPSTPVAGRTPVILQNTLQSPPATAPPQSIQKPEAPVTANSIPSGQNDAESDSKQSLTVPTSAPKNRVDSAEQPTPKHQPTDSTARQSPSHDLQLSVPSPPTKDALSPSLSPLAKIFARSTPADTATVEGYVPAQSVTNATISPVVNPIQITEKDSALVAPTPATPPSAPAPVSHVLCSLCRLPIRSDQKIEHERSQCPKRMVECVSCKQQLQWVSLEIHELECSRTQRNPTDSSAASEAKPLSDTAELGESLKKCRHCSTEVPSLDLLEHEINCDKVLKQCPHCLRRQKMSELQDHIENCDCRLVSCPNDCGGKFLQRGIPNHLATRCPKKIVTTPAPVAPPVLRQTNAEVSKPEQPPPASAPTGKVECKFCDDEVDVSKIDDHEQNCDWKPKRCQHCNMVVITRDLVRHETSCKTNIKSCSHCNENMPQSALTTHASRCSKRPIKCIRCCQLFPADAIVAHSTSCKVVLGGNSAAICPSPAARAPIKIPPPPPFPPPPTATTPTPTSQQNIRRATADSRLGVVPSSDTAKSTVPAEKTAADRLARRSLALSQLTNPGPTPTIGAISQHEGNTGVRASAPSPMTTTRPTIQPAVEDDEEDDEEYDDDDGDDQLTLAQVVKEWNVENVCLWLHEDVGVPEVVLRFQQKQCNGEMLLELTESDLINDFGVKDRVQRERILSAIEAINTSAFSDEDDEEDDEDELEESEEHHTSHMRHSTGGVYSHPRDILQRRSQPSPQRLFGGQLPSSNDMLRRISSALESPKR</sequence>
<dbReference type="InterPro" id="IPR013761">
    <property type="entry name" value="SAM/pointed_sf"/>
</dbReference>
<dbReference type="InterPro" id="IPR051986">
    <property type="entry name" value="Innate_Immune_Apopt_Reg"/>
</dbReference>
<evidence type="ECO:0000256" key="3">
    <source>
        <dbReference type="ARBA" id="ARBA00022833"/>
    </source>
</evidence>
<feature type="region of interest" description="Disordered" evidence="6">
    <location>
        <begin position="1418"/>
        <end position="1472"/>
    </location>
</feature>
<evidence type="ECO:0008006" key="11">
    <source>
        <dbReference type="Google" id="ProtNLM"/>
    </source>
</evidence>
<feature type="compositionally biased region" description="Basic and acidic residues" evidence="6">
    <location>
        <begin position="98"/>
        <end position="125"/>
    </location>
</feature>
<feature type="compositionally biased region" description="Pro residues" evidence="6">
    <location>
        <begin position="1421"/>
        <end position="1434"/>
    </location>
</feature>
<feature type="compositionally biased region" description="Acidic residues" evidence="6">
    <location>
        <begin position="1623"/>
        <end position="1638"/>
    </location>
</feature>
<dbReference type="SUPFAM" id="SSF49599">
    <property type="entry name" value="TRAF domain-like"/>
    <property type="match status" value="2"/>
</dbReference>
<feature type="region of interest" description="Disordered" evidence="6">
    <location>
        <begin position="949"/>
        <end position="1040"/>
    </location>
</feature>
<keyword evidence="3 4" id="KW-0862">Zinc</keyword>
<gene>
    <name evidence="9" type="ORF">F444_17829</name>
</gene>
<keyword evidence="2 4" id="KW-0863">Zinc-finger</keyword>
<evidence type="ECO:0000256" key="2">
    <source>
        <dbReference type="ARBA" id="ARBA00022771"/>
    </source>
</evidence>
<evidence type="ECO:0000259" key="7">
    <source>
        <dbReference type="PROSITE" id="PS50105"/>
    </source>
</evidence>
<feature type="compositionally biased region" description="Low complexity" evidence="6">
    <location>
        <begin position="856"/>
        <end position="868"/>
    </location>
</feature>
<feature type="coiled-coil region" evidence="5">
    <location>
        <begin position="449"/>
        <end position="553"/>
    </location>
</feature>
<feature type="domain" description="TRAF-type" evidence="8">
    <location>
        <begin position="1229"/>
        <end position="1267"/>
    </location>
</feature>
<evidence type="ECO:0000256" key="5">
    <source>
        <dbReference type="SAM" id="Coils"/>
    </source>
</evidence>
<dbReference type="SUPFAM" id="SSF47769">
    <property type="entry name" value="SAM/Pointed domain"/>
    <property type="match status" value="1"/>
</dbReference>
<evidence type="ECO:0000259" key="8">
    <source>
        <dbReference type="PROSITE" id="PS50145"/>
    </source>
</evidence>
<dbReference type="PROSITE" id="PS50105">
    <property type="entry name" value="SAM_DOMAIN"/>
    <property type="match status" value="1"/>
</dbReference>
<dbReference type="Pfam" id="PF07647">
    <property type="entry name" value="SAM_2"/>
    <property type="match status" value="1"/>
</dbReference>
<feature type="region of interest" description="Disordered" evidence="6">
    <location>
        <begin position="60"/>
        <end position="138"/>
    </location>
</feature>
<feature type="region of interest" description="Disordered" evidence="6">
    <location>
        <begin position="1620"/>
        <end position="1696"/>
    </location>
</feature>
<dbReference type="Proteomes" id="UP000028582">
    <property type="component" value="Unassembled WGS sequence"/>
</dbReference>
<evidence type="ECO:0000256" key="1">
    <source>
        <dbReference type="ARBA" id="ARBA00022723"/>
    </source>
</evidence>
<organism evidence="9 10">
    <name type="scientific">Phytophthora nicotianae P1976</name>
    <dbReference type="NCBI Taxonomy" id="1317066"/>
    <lineage>
        <taxon>Eukaryota</taxon>
        <taxon>Sar</taxon>
        <taxon>Stramenopiles</taxon>
        <taxon>Oomycota</taxon>
        <taxon>Peronosporomycetes</taxon>
        <taxon>Peronosporales</taxon>
        <taxon>Peronosporaceae</taxon>
        <taxon>Phytophthora</taxon>
    </lineage>
</organism>
<dbReference type="GO" id="GO:0005739">
    <property type="term" value="C:mitochondrion"/>
    <property type="evidence" value="ECO:0007669"/>
    <property type="project" value="TreeGrafter"/>
</dbReference>
<reference evidence="9 10" key="1">
    <citation type="submission" date="2013-11" db="EMBL/GenBank/DDBJ databases">
        <title>The Genome Sequence of Phytophthora parasitica P1976.</title>
        <authorList>
            <consortium name="The Broad Institute Genomics Platform"/>
            <person name="Russ C."/>
            <person name="Tyler B."/>
            <person name="Panabieres F."/>
            <person name="Shan W."/>
            <person name="Tripathy S."/>
            <person name="Grunwald N."/>
            <person name="Machado M."/>
            <person name="Johnson C.S."/>
            <person name="Walker B."/>
            <person name="Young S."/>
            <person name="Zeng Q."/>
            <person name="Gargeya S."/>
            <person name="Fitzgerald M."/>
            <person name="Haas B."/>
            <person name="Abouelleil A."/>
            <person name="Allen A.W."/>
            <person name="Alvarado L."/>
            <person name="Arachchi H.M."/>
            <person name="Berlin A.M."/>
            <person name="Chapman S.B."/>
            <person name="Gainer-Dewar J."/>
            <person name="Goldberg J."/>
            <person name="Griggs A."/>
            <person name="Gujja S."/>
            <person name="Hansen M."/>
            <person name="Howarth C."/>
            <person name="Imamovic A."/>
            <person name="Ireland A."/>
            <person name="Larimer J."/>
            <person name="McCowan C."/>
            <person name="Murphy C."/>
            <person name="Pearson M."/>
            <person name="Poon T.W."/>
            <person name="Priest M."/>
            <person name="Roberts A."/>
            <person name="Saif S."/>
            <person name="Shea T."/>
            <person name="Sisk P."/>
            <person name="Sykes S."/>
            <person name="Wortman J."/>
            <person name="Nusbaum C."/>
            <person name="Birren B."/>
        </authorList>
    </citation>
    <scope>NUCLEOTIDE SEQUENCE [LARGE SCALE GENOMIC DNA]</scope>
    <source>
        <strain evidence="9 10">P1976</strain>
    </source>
</reference>
<dbReference type="PANTHER" id="PTHR16295:SF10">
    <property type="entry name" value="EXPRESSED PROTEIN"/>
    <property type="match status" value="1"/>
</dbReference>
<dbReference type="Gene3D" id="3.30.40.10">
    <property type="entry name" value="Zinc/RING finger domain, C3HC4 (zinc finger)"/>
    <property type="match status" value="4"/>
</dbReference>
<evidence type="ECO:0000256" key="6">
    <source>
        <dbReference type="SAM" id="MobiDB-lite"/>
    </source>
</evidence>
<feature type="compositionally biased region" description="Basic and acidic residues" evidence="6">
    <location>
        <begin position="67"/>
        <end position="76"/>
    </location>
</feature>
<name>A0A080ZDG8_PHYNI</name>
<feature type="zinc finger region" description="TRAF-type" evidence="4">
    <location>
        <begin position="1229"/>
        <end position="1267"/>
    </location>
</feature>
<dbReference type="InterPro" id="IPR001293">
    <property type="entry name" value="Znf_TRAF"/>
</dbReference>
<dbReference type="InterPro" id="IPR013083">
    <property type="entry name" value="Znf_RING/FYVE/PHD"/>
</dbReference>
<feature type="compositionally biased region" description="Low complexity" evidence="6">
    <location>
        <begin position="731"/>
        <end position="744"/>
    </location>
</feature>
<dbReference type="PROSITE" id="PS50145">
    <property type="entry name" value="ZF_TRAF"/>
    <property type="match status" value="1"/>
</dbReference>
<feature type="compositionally biased region" description="Basic and acidic residues" evidence="6">
    <location>
        <begin position="844"/>
        <end position="855"/>
    </location>
</feature>
<dbReference type="OrthoDB" id="193703at2759"/>
<dbReference type="PANTHER" id="PTHR16295">
    <property type="entry name" value="TRAF-TYPE ZINC FINGER PROTEIN-RELATED"/>
    <property type="match status" value="1"/>
</dbReference>
<dbReference type="SMART" id="SM00454">
    <property type="entry name" value="SAM"/>
    <property type="match status" value="1"/>
</dbReference>
<feature type="compositionally biased region" description="Basic and acidic residues" evidence="6">
    <location>
        <begin position="365"/>
        <end position="395"/>
    </location>
</feature>
<dbReference type="EMBL" id="ANJA01003255">
    <property type="protein sequence ID" value="ETO64679.1"/>
    <property type="molecule type" value="Genomic_DNA"/>
</dbReference>
<feature type="region of interest" description="Disordered" evidence="6">
    <location>
        <begin position="844"/>
        <end position="868"/>
    </location>
</feature>
<feature type="compositionally biased region" description="Polar residues" evidence="6">
    <location>
        <begin position="949"/>
        <end position="963"/>
    </location>
</feature>
<evidence type="ECO:0000313" key="9">
    <source>
        <dbReference type="EMBL" id="ETO64679.1"/>
    </source>
</evidence>
<protein>
    <recommendedName>
        <fullName evidence="11">SAM domain-containing protein</fullName>
    </recommendedName>
</protein>
<dbReference type="Gene3D" id="1.10.150.50">
    <property type="entry name" value="Transcription Factor, Ets-1"/>
    <property type="match status" value="1"/>
</dbReference>
<feature type="domain" description="SAM" evidence="7">
    <location>
        <begin position="1555"/>
        <end position="1620"/>
    </location>
</feature>
<keyword evidence="5" id="KW-0175">Coiled coil</keyword>
<accession>A0A080ZDG8</accession>
<dbReference type="InterPro" id="IPR001660">
    <property type="entry name" value="SAM"/>
</dbReference>
<proteinExistence type="predicted"/>
<feature type="region of interest" description="Disordered" evidence="6">
    <location>
        <begin position="362"/>
        <end position="395"/>
    </location>
</feature>
<feature type="compositionally biased region" description="Low complexity" evidence="6">
    <location>
        <begin position="83"/>
        <end position="97"/>
    </location>
</feature>
<evidence type="ECO:0000256" key="4">
    <source>
        <dbReference type="PROSITE-ProRule" id="PRU00207"/>
    </source>
</evidence>
<feature type="region of interest" description="Disordered" evidence="6">
    <location>
        <begin position="1485"/>
        <end position="1542"/>
    </location>
</feature>
<comment type="caution">
    <text evidence="9">The sequence shown here is derived from an EMBL/GenBank/DDBJ whole genome shotgun (WGS) entry which is preliminary data.</text>
</comment>